<dbReference type="AlphaFoldDB" id="V6LI06"/>
<organism evidence="2">
    <name type="scientific">Spironucleus salmonicida</name>
    <dbReference type="NCBI Taxonomy" id="348837"/>
    <lineage>
        <taxon>Eukaryota</taxon>
        <taxon>Metamonada</taxon>
        <taxon>Diplomonadida</taxon>
        <taxon>Hexamitidae</taxon>
        <taxon>Hexamitinae</taxon>
        <taxon>Spironucleus</taxon>
    </lineage>
</organism>
<proteinExistence type="predicted"/>
<reference evidence="2 3" key="1">
    <citation type="journal article" date="2014" name="PLoS Genet.">
        <title>The Genome of Spironucleus salmonicida Highlights a Fish Pathogen Adapted to Fluctuating Environments.</title>
        <authorList>
            <person name="Xu F."/>
            <person name="Jerlstrom-Hultqvist J."/>
            <person name="Einarsson E."/>
            <person name="Astvaldsson A."/>
            <person name="Svard S.G."/>
            <person name="Andersson J.O."/>
        </authorList>
    </citation>
    <scope>NUCLEOTIDE SEQUENCE</scope>
    <source>
        <strain evidence="3">ATCC 50377</strain>
    </source>
</reference>
<keyword evidence="1" id="KW-0472">Membrane</keyword>
<dbReference type="Proteomes" id="UP000018208">
    <property type="component" value="Unassembled WGS sequence"/>
</dbReference>
<gene>
    <name evidence="3" type="ORF">SS50377_21174</name>
    <name evidence="2" type="ORF">SS50377_ja011</name>
</gene>
<keyword evidence="1 2" id="KW-0812">Transmembrane</keyword>
<dbReference type="VEuPathDB" id="GiardiaDB:SS50377_21174"/>
<dbReference type="GeneID" id="94295197"/>
<dbReference type="EMBL" id="KI546130">
    <property type="protein sequence ID" value="EST43953.1"/>
    <property type="molecule type" value="Genomic_DNA"/>
</dbReference>
<keyword evidence="4" id="KW-1185">Reference proteome</keyword>
<sequence length="481" mass="54915">MNCIQINYVAFFLFNSSFELQFNLLETCNNLQVASGLISLQSQRDFPLVTIEVTSQFFQLGDNKLYFTLAPNQFYYFQSASLFLFSPLDNTSYSSNFNVSKYYDKKGIFNITMLQIQPTISIRIQLSFFGLSGFTLSRILVGDVQLDNTICVGFGTITSLVDITCNLVAASFQISQALQHLLNFPFIPILITATKDKLIFEDSIKSQLISDQTGNCLSNPIFLITNQNLQVLVDTQPTFKCKEQVKSAYVQINITGTLDIITISNTFYSFKPFTIDNQVSFFFSLSREQSLVLTSLQQFLTTTLLINYNFPFEQQQFYQVINIQNITEASLLFYTMKFNKQKIQIVYENGLLIQLAKEISVMLFFNSSQDPYIFLNQSASLYRTNVLTFKQENIHLKYSTTQQYINNIDMKIINNKILSATSLLVGINGAGGVNVVSTIINLNQYLNTDLLILILFIAIIQLLFCLLYFAINKNSYLYIRN</sequence>
<dbReference type="KEGG" id="ssao:94295197"/>
<keyword evidence="1" id="KW-1133">Transmembrane helix</keyword>
<name>V6LI06_9EUKA</name>
<evidence type="ECO:0000313" key="2">
    <source>
        <dbReference type="EMBL" id="EST43953.1"/>
    </source>
</evidence>
<protein>
    <submittedName>
        <fullName evidence="2">Transmembrane domain-containing protein</fullName>
    </submittedName>
</protein>
<dbReference type="EMBL" id="AUWU02000001">
    <property type="protein sequence ID" value="KAH0577820.1"/>
    <property type="molecule type" value="Genomic_DNA"/>
</dbReference>
<evidence type="ECO:0000313" key="3">
    <source>
        <dbReference type="EMBL" id="KAH0577820.1"/>
    </source>
</evidence>
<feature type="transmembrane region" description="Helical" evidence="1">
    <location>
        <begin position="450"/>
        <end position="471"/>
    </location>
</feature>
<evidence type="ECO:0000256" key="1">
    <source>
        <dbReference type="SAM" id="Phobius"/>
    </source>
</evidence>
<dbReference type="RefSeq" id="XP_067768593.1">
    <property type="nucleotide sequence ID" value="XM_067905111.1"/>
</dbReference>
<evidence type="ECO:0000313" key="4">
    <source>
        <dbReference type="Proteomes" id="UP000018208"/>
    </source>
</evidence>
<reference evidence="3" key="2">
    <citation type="submission" date="2020-12" db="EMBL/GenBank/DDBJ databases">
        <title>New Spironucleus salmonicida genome in near-complete chromosomes.</title>
        <authorList>
            <person name="Xu F."/>
            <person name="Kurt Z."/>
            <person name="Jimenez-Gonzalez A."/>
            <person name="Astvaldsson A."/>
            <person name="Andersson J.O."/>
            <person name="Svard S.G."/>
        </authorList>
    </citation>
    <scope>NUCLEOTIDE SEQUENCE</scope>
    <source>
        <strain evidence="3">ATCC 50377</strain>
    </source>
</reference>
<accession>V6LI06</accession>